<sequence>MKAKSVSREPISDDALTTQARHGHRASFTILMNRHRLAATAFAREVMQSRVPSELVETAYDILWHSIVSTSRHSWIFRRQLFQTIRTLAISQNDASTSARQPHRTSPTAQRLQETTSAVRAFRRLPLPWQEALWYLDVERISATDAATYLGLARSTTRALRTIALDQLKQEWIEIYCTTPLPLSCDKAVQIMRTEIFASRRSTARSSAFTHINGCLRCTIVHTQIDNLMAVIRPALRRPLFIPLRHD</sequence>
<evidence type="ECO:0000313" key="2">
    <source>
        <dbReference type="EMBL" id="NYS92078.1"/>
    </source>
</evidence>
<dbReference type="Proteomes" id="UP000561011">
    <property type="component" value="Unassembled WGS sequence"/>
</dbReference>
<accession>A0A853ET36</accession>
<dbReference type="EMBL" id="JACBYE010000001">
    <property type="protein sequence ID" value="NYS92078.1"/>
    <property type="molecule type" value="Genomic_DNA"/>
</dbReference>
<keyword evidence="3" id="KW-1185">Reference proteome</keyword>
<organism evidence="2 3">
    <name type="scientific">Sanguibacter inulinus</name>
    <dbReference type="NCBI Taxonomy" id="60922"/>
    <lineage>
        <taxon>Bacteria</taxon>
        <taxon>Bacillati</taxon>
        <taxon>Actinomycetota</taxon>
        <taxon>Actinomycetes</taxon>
        <taxon>Micrococcales</taxon>
        <taxon>Sanguibacteraceae</taxon>
        <taxon>Sanguibacter</taxon>
    </lineage>
</organism>
<evidence type="ECO:0000256" key="1">
    <source>
        <dbReference type="SAM" id="MobiDB-lite"/>
    </source>
</evidence>
<dbReference type="SUPFAM" id="SSF88659">
    <property type="entry name" value="Sigma3 and sigma4 domains of RNA polymerase sigma factors"/>
    <property type="match status" value="1"/>
</dbReference>
<dbReference type="AlphaFoldDB" id="A0A853ET36"/>
<proteinExistence type="predicted"/>
<reference evidence="2 3" key="1">
    <citation type="submission" date="2020-07" db="EMBL/GenBank/DDBJ databases">
        <title>MOT database genomes.</title>
        <authorList>
            <person name="Joseph S."/>
            <person name="Aduse-Opoku J."/>
            <person name="Hashim A."/>
            <person name="Wade W."/>
            <person name="Curtis M."/>
        </authorList>
    </citation>
    <scope>NUCLEOTIDE SEQUENCE [LARGE SCALE GENOMIC DNA]</scope>
    <source>
        <strain evidence="2 3">DSM 100099</strain>
    </source>
</reference>
<evidence type="ECO:0008006" key="4">
    <source>
        <dbReference type="Google" id="ProtNLM"/>
    </source>
</evidence>
<evidence type="ECO:0000313" key="3">
    <source>
        <dbReference type="Proteomes" id="UP000561011"/>
    </source>
</evidence>
<protein>
    <recommendedName>
        <fullName evidence="4">Sigma-70 family RNA polymerase sigma factor</fullName>
    </recommendedName>
</protein>
<feature type="region of interest" description="Disordered" evidence="1">
    <location>
        <begin position="93"/>
        <end position="113"/>
    </location>
</feature>
<dbReference type="RefSeq" id="WP_179912060.1">
    <property type="nucleotide sequence ID" value="NZ_JACBYE010000001.1"/>
</dbReference>
<dbReference type="InterPro" id="IPR013324">
    <property type="entry name" value="RNA_pol_sigma_r3/r4-like"/>
</dbReference>
<comment type="caution">
    <text evidence="2">The sequence shown here is derived from an EMBL/GenBank/DDBJ whole genome shotgun (WGS) entry which is preliminary data.</text>
</comment>
<name>A0A853ET36_9MICO</name>
<feature type="compositionally biased region" description="Basic and acidic residues" evidence="1">
    <location>
        <begin position="1"/>
        <end position="11"/>
    </location>
</feature>
<feature type="region of interest" description="Disordered" evidence="1">
    <location>
        <begin position="1"/>
        <end position="20"/>
    </location>
</feature>
<gene>
    <name evidence="2" type="ORF">HZZ10_00795</name>
</gene>